<evidence type="ECO:0000313" key="1">
    <source>
        <dbReference type="EMBL" id="WVZ76996.1"/>
    </source>
</evidence>
<dbReference type="Proteomes" id="UP001341281">
    <property type="component" value="Chromosome 05"/>
</dbReference>
<reference evidence="1 2" key="1">
    <citation type="submission" date="2024-02" db="EMBL/GenBank/DDBJ databases">
        <title>High-quality chromosome-scale genome assembly of Pensacola bahiagrass (Paspalum notatum Flugge var. saurae).</title>
        <authorList>
            <person name="Vega J.M."/>
            <person name="Podio M."/>
            <person name="Orjuela J."/>
            <person name="Siena L.A."/>
            <person name="Pessino S.C."/>
            <person name="Combes M.C."/>
            <person name="Mariac C."/>
            <person name="Albertini E."/>
            <person name="Pupilli F."/>
            <person name="Ortiz J.P.A."/>
            <person name="Leblanc O."/>
        </authorList>
    </citation>
    <scope>NUCLEOTIDE SEQUENCE [LARGE SCALE GENOMIC DNA]</scope>
    <source>
        <strain evidence="1">R1</strain>
        <tissue evidence="1">Leaf</tissue>
    </source>
</reference>
<gene>
    <name evidence="1" type="ORF">U9M48_024901</name>
</gene>
<dbReference type="EMBL" id="CP144749">
    <property type="protein sequence ID" value="WVZ76996.1"/>
    <property type="molecule type" value="Genomic_DNA"/>
</dbReference>
<accession>A0AAQ3TPI1</accession>
<proteinExistence type="predicted"/>
<keyword evidence="2" id="KW-1185">Reference proteome</keyword>
<dbReference type="AlphaFoldDB" id="A0AAQ3TPI1"/>
<protein>
    <submittedName>
        <fullName evidence="1">Uncharacterized protein</fullName>
    </submittedName>
</protein>
<sequence length="61" mass="7196">MVNFNFRVHRVLEFPCECLYHKCRQSIPGTDIRSFIYRAIFKYDTPPGRSHPSAPCYIVAF</sequence>
<name>A0AAQ3TPI1_PASNO</name>
<organism evidence="1 2">
    <name type="scientific">Paspalum notatum var. saurae</name>
    <dbReference type="NCBI Taxonomy" id="547442"/>
    <lineage>
        <taxon>Eukaryota</taxon>
        <taxon>Viridiplantae</taxon>
        <taxon>Streptophyta</taxon>
        <taxon>Embryophyta</taxon>
        <taxon>Tracheophyta</taxon>
        <taxon>Spermatophyta</taxon>
        <taxon>Magnoliopsida</taxon>
        <taxon>Liliopsida</taxon>
        <taxon>Poales</taxon>
        <taxon>Poaceae</taxon>
        <taxon>PACMAD clade</taxon>
        <taxon>Panicoideae</taxon>
        <taxon>Andropogonodae</taxon>
        <taxon>Paspaleae</taxon>
        <taxon>Paspalinae</taxon>
        <taxon>Paspalum</taxon>
    </lineage>
</organism>
<evidence type="ECO:0000313" key="2">
    <source>
        <dbReference type="Proteomes" id="UP001341281"/>
    </source>
</evidence>